<protein>
    <submittedName>
        <fullName evidence="1">Unannotated protein</fullName>
    </submittedName>
</protein>
<dbReference type="AlphaFoldDB" id="A0A6J7KBH3"/>
<gene>
    <name evidence="1" type="ORF">UFOPK3828_00481</name>
</gene>
<name>A0A6J7KBH3_9ZZZZ</name>
<dbReference type="EMBL" id="CAFBNP010000071">
    <property type="protein sequence ID" value="CAB4952837.1"/>
    <property type="molecule type" value="Genomic_DNA"/>
</dbReference>
<sequence>MGEITLVIAGFDPDSRQFTEADLIAEVLKQEAAGITRKDAIAEVARITGRAKREVFDAMVTHKSQDRVTP</sequence>
<proteinExistence type="predicted"/>
<reference evidence="1" key="1">
    <citation type="submission" date="2020-05" db="EMBL/GenBank/DDBJ databases">
        <authorList>
            <person name="Chiriac C."/>
            <person name="Salcher M."/>
            <person name="Ghai R."/>
            <person name="Kavagutti S V."/>
        </authorList>
    </citation>
    <scope>NUCLEOTIDE SEQUENCE</scope>
</reference>
<accession>A0A6J7KBH3</accession>
<organism evidence="1">
    <name type="scientific">freshwater metagenome</name>
    <dbReference type="NCBI Taxonomy" id="449393"/>
    <lineage>
        <taxon>unclassified sequences</taxon>
        <taxon>metagenomes</taxon>
        <taxon>ecological metagenomes</taxon>
    </lineage>
</organism>
<evidence type="ECO:0000313" key="1">
    <source>
        <dbReference type="EMBL" id="CAB4952837.1"/>
    </source>
</evidence>